<evidence type="ECO:0000313" key="6">
    <source>
        <dbReference type="Proteomes" id="UP000279236"/>
    </source>
</evidence>
<dbReference type="SUPFAM" id="SSF50978">
    <property type="entry name" value="WD40 repeat-like"/>
    <property type="match status" value="1"/>
</dbReference>
<dbReference type="PANTHER" id="PTHR19879:SF9">
    <property type="entry name" value="TRANSCRIPTION INITIATION FACTOR TFIID SUBUNIT 5"/>
    <property type="match status" value="1"/>
</dbReference>
<dbReference type="PROSITE" id="PS50294">
    <property type="entry name" value="WD_REPEATS_REGION"/>
    <property type="match status" value="2"/>
</dbReference>
<keyword evidence="6" id="KW-1185">Reference proteome</keyword>
<reference evidence="5 6" key="1">
    <citation type="submission" date="2018-11" db="EMBL/GenBank/DDBJ databases">
        <title>Genome sequence of Apiotrichum porosum DSM 27194.</title>
        <authorList>
            <person name="Aliyu H."/>
            <person name="Gorte O."/>
            <person name="Ochsenreither K."/>
        </authorList>
    </citation>
    <scope>NUCLEOTIDE SEQUENCE [LARGE SCALE GENOMIC DNA]</scope>
    <source>
        <strain evidence="5 6">DSM 27194</strain>
    </source>
</reference>
<dbReference type="InterPro" id="IPR001680">
    <property type="entry name" value="WD40_rpt"/>
</dbReference>
<dbReference type="PANTHER" id="PTHR19879">
    <property type="entry name" value="TRANSCRIPTION INITIATION FACTOR TFIID"/>
    <property type="match status" value="1"/>
</dbReference>
<dbReference type="OrthoDB" id="674604at2759"/>
<dbReference type="GeneID" id="39592486"/>
<dbReference type="InterPro" id="IPR015943">
    <property type="entry name" value="WD40/YVTN_repeat-like_dom_sf"/>
</dbReference>
<feature type="repeat" description="WD" evidence="3">
    <location>
        <begin position="398"/>
        <end position="439"/>
    </location>
</feature>
<evidence type="ECO:0000256" key="1">
    <source>
        <dbReference type="ARBA" id="ARBA00022574"/>
    </source>
</evidence>
<feature type="region of interest" description="Disordered" evidence="4">
    <location>
        <begin position="25"/>
        <end position="44"/>
    </location>
</feature>
<feature type="repeat" description="WD" evidence="3">
    <location>
        <begin position="440"/>
        <end position="481"/>
    </location>
</feature>
<evidence type="ECO:0000313" key="5">
    <source>
        <dbReference type="EMBL" id="RSH81751.1"/>
    </source>
</evidence>
<keyword evidence="1 3" id="KW-0853">WD repeat</keyword>
<dbReference type="PROSITE" id="PS50082">
    <property type="entry name" value="WD_REPEATS_2"/>
    <property type="match status" value="5"/>
</dbReference>
<feature type="compositionally biased region" description="Basic and acidic residues" evidence="4">
    <location>
        <begin position="512"/>
        <end position="528"/>
    </location>
</feature>
<dbReference type="InterPro" id="IPR036322">
    <property type="entry name" value="WD40_repeat_dom_sf"/>
</dbReference>
<dbReference type="Pfam" id="PF00400">
    <property type="entry name" value="WD40"/>
    <property type="match status" value="6"/>
</dbReference>
<dbReference type="PROSITE" id="PS00678">
    <property type="entry name" value="WD_REPEATS_1"/>
    <property type="match status" value="1"/>
</dbReference>
<proteinExistence type="predicted"/>
<sequence length="617" mass="66350">MDAGPSTSLDTTSLSASSAVIAANANTNTNTNTQPLTPRQREKAPLVAPGAVTFPPGVDHEITLLISDYLSSRHPRLAHVLDAELGPARDEAVREEIDAVERALLDGDFGSIEGLLAQGWLGPQTQKAFLYMSYRQQFLEYIDNRESQKAFNLLQKRLKPLEHYQPVPYDFYSLAYLTSASTVHDAPGLRDWAGAGPERERLVQMWRELTEGRRPVGSGDLVAPTDRLLTLLKQAVAWQVQNARPRGAGPWAVPTLLTDYVPPAVPSRLERLIKGHRANVKCVDWLSDTLGVSGSSDTTLRIFSVEDGVTRHVLTGHQSRVWDVAASSSGSLIASGSGDGTVRIWSQQGDCQSVLAGDGGDIYSVRWQPWRDDMVVAACYDRILRLWDVEAGKLVRTFSGHAQSTLAVAFDPTGRVIASGSKDRHIRQWDTVGGVCVQTMTAHLGEVTSVEFDLEGRYLLAGCKDNSNLLYDLRMNTSKNIIRCSFASPSSGLIAGGSEDGVVYLWEREGSPDDSSMRFRDGERHGGRDSGISTPAGAGAGAGAAITGSAAAYYPPRSFARTSSNSTLGGTGTTTTVRPLKVLAGHGAGAVFDVRARRGTLLSAGEDGAVGVWGDEE</sequence>
<dbReference type="AlphaFoldDB" id="A0A427XSM3"/>
<dbReference type="InterPro" id="IPR019775">
    <property type="entry name" value="WD40_repeat_CS"/>
</dbReference>
<feature type="repeat" description="WD" evidence="3">
    <location>
        <begin position="355"/>
        <end position="397"/>
    </location>
</feature>
<evidence type="ECO:0000256" key="4">
    <source>
        <dbReference type="SAM" id="MobiDB-lite"/>
    </source>
</evidence>
<accession>A0A427XSM3</accession>
<dbReference type="SMART" id="SM00320">
    <property type="entry name" value="WD40"/>
    <property type="match status" value="7"/>
</dbReference>
<dbReference type="PRINTS" id="PR00320">
    <property type="entry name" value="GPROTEINBRPT"/>
</dbReference>
<name>A0A427XSM3_9TREE</name>
<dbReference type="Proteomes" id="UP000279236">
    <property type="component" value="Unassembled WGS sequence"/>
</dbReference>
<dbReference type="STRING" id="105984.A0A427XSM3"/>
<gene>
    <name evidence="5" type="ORF">EHS24_007943</name>
</gene>
<feature type="repeat" description="WD" evidence="3">
    <location>
        <begin position="314"/>
        <end position="346"/>
    </location>
</feature>
<dbReference type="RefSeq" id="XP_028476206.1">
    <property type="nucleotide sequence ID" value="XM_028623273.1"/>
</dbReference>
<organism evidence="5 6">
    <name type="scientific">Apiotrichum porosum</name>
    <dbReference type="NCBI Taxonomy" id="105984"/>
    <lineage>
        <taxon>Eukaryota</taxon>
        <taxon>Fungi</taxon>
        <taxon>Dikarya</taxon>
        <taxon>Basidiomycota</taxon>
        <taxon>Agaricomycotina</taxon>
        <taxon>Tremellomycetes</taxon>
        <taxon>Trichosporonales</taxon>
        <taxon>Trichosporonaceae</taxon>
        <taxon>Apiotrichum</taxon>
    </lineage>
</organism>
<dbReference type="Gene3D" id="2.130.10.10">
    <property type="entry name" value="YVTN repeat-like/Quinoprotein amine dehydrogenase"/>
    <property type="match status" value="2"/>
</dbReference>
<protein>
    <submittedName>
        <fullName evidence="5">Uncharacterized protein</fullName>
    </submittedName>
</protein>
<feature type="repeat" description="WD" evidence="3">
    <location>
        <begin position="273"/>
        <end position="313"/>
    </location>
</feature>
<dbReference type="EMBL" id="RSCE01000006">
    <property type="protein sequence ID" value="RSH81751.1"/>
    <property type="molecule type" value="Genomic_DNA"/>
</dbReference>
<comment type="caution">
    <text evidence="5">The sequence shown here is derived from an EMBL/GenBank/DDBJ whole genome shotgun (WGS) entry which is preliminary data.</text>
</comment>
<keyword evidence="2" id="KW-0677">Repeat</keyword>
<feature type="region of interest" description="Disordered" evidence="4">
    <location>
        <begin position="512"/>
        <end position="538"/>
    </location>
</feature>
<evidence type="ECO:0000256" key="2">
    <source>
        <dbReference type="ARBA" id="ARBA00022737"/>
    </source>
</evidence>
<dbReference type="CDD" id="cd00200">
    <property type="entry name" value="WD40"/>
    <property type="match status" value="1"/>
</dbReference>
<dbReference type="InterPro" id="IPR020472">
    <property type="entry name" value="WD40_PAC1"/>
</dbReference>
<evidence type="ECO:0000256" key="3">
    <source>
        <dbReference type="PROSITE-ProRule" id="PRU00221"/>
    </source>
</evidence>